<evidence type="ECO:0000313" key="3">
    <source>
        <dbReference type="Proteomes" id="UP001218218"/>
    </source>
</evidence>
<feature type="transmembrane region" description="Helical" evidence="1">
    <location>
        <begin position="62"/>
        <end position="80"/>
    </location>
</feature>
<keyword evidence="1" id="KW-0812">Transmembrane</keyword>
<dbReference type="AlphaFoldDB" id="A0AAD6ZDH0"/>
<gene>
    <name evidence="2" type="ORF">DFH08DRAFT_399689</name>
</gene>
<comment type="caution">
    <text evidence="2">The sequence shown here is derived from an EMBL/GenBank/DDBJ whole genome shotgun (WGS) entry which is preliminary data.</text>
</comment>
<evidence type="ECO:0000313" key="2">
    <source>
        <dbReference type="EMBL" id="KAJ7318039.1"/>
    </source>
</evidence>
<keyword evidence="1" id="KW-0472">Membrane</keyword>
<protein>
    <submittedName>
        <fullName evidence="2">Uncharacterized protein</fullName>
    </submittedName>
</protein>
<evidence type="ECO:0000256" key="1">
    <source>
        <dbReference type="SAM" id="Phobius"/>
    </source>
</evidence>
<sequence>MRTTTAMCTGHSFPASTITLCSGRLAASANACASWFNYVAAAFLLARSHSHSPSLYPRSRPVPFAPLALVVLLPLLRALCLRCRPETLK</sequence>
<keyword evidence="1" id="KW-1133">Transmembrane helix</keyword>
<organism evidence="2 3">
    <name type="scientific">Mycena albidolilacea</name>
    <dbReference type="NCBI Taxonomy" id="1033008"/>
    <lineage>
        <taxon>Eukaryota</taxon>
        <taxon>Fungi</taxon>
        <taxon>Dikarya</taxon>
        <taxon>Basidiomycota</taxon>
        <taxon>Agaricomycotina</taxon>
        <taxon>Agaricomycetes</taxon>
        <taxon>Agaricomycetidae</taxon>
        <taxon>Agaricales</taxon>
        <taxon>Marasmiineae</taxon>
        <taxon>Mycenaceae</taxon>
        <taxon>Mycena</taxon>
    </lineage>
</organism>
<accession>A0AAD6ZDH0</accession>
<keyword evidence="3" id="KW-1185">Reference proteome</keyword>
<reference evidence="2" key="1">
    <citation type="submission" date="2023-03" db="EMBL/GenBank/DDBJ databases">
        <title>Massive genome expansion in bonnet fungi (Mycena s.s.) driven by repeated elements and novel gene families across ecological guilds.</title>
        <authorList>
            <consortium name="Lawrence Berkeley National Laboratory"/>
            <person name="Harder C.B."/>
            <person name="Miyauchi S."/>
            <person name="Viragh M."/>
            <person name="Kuo A."/>
            <person name="Thoen E."/>
            <person name="Andreopoulos B."/>
            <person name="Lu D."/>
            <person name="Skrede I."/>
            <person name="Drula E."/>
            <person name="Henrissat B."/>
            <person name="Morin E."/>
            <person name="Kohler A."/>
            <person name="Barry K."/>
            <person name="LaButti K."/>
            <person name="Morin E."/>
            <person name="Salamov A."/>
            <person name="Lipzen A."/>
            <person name="Mereny Z."/>
            <person name="Hegedus B."/>
            <person name="Baldrian P."/>
            <person name="Stursova M."/>
            <person name="Weitz H."/>
            <person name="Taylor A."/>
            <person name="Grigoriev I.V."/>
            <person name="Nagy L.G."/>
            <person name="Martin F."/>
            <person name="Kauserud H."/>
        </authorList>
    </citation>
    <scope>NUCLEOTIDE SEQUENCE</scope>
    <source>
        <strain evidence="2">CBHHK002</strain>
    </source>
</reference>
<dbReference type="Proteomes" id="UP001218218">
    <property type="component" value="Unassembled WGS sequence"/>
</dbReference>
<name>A0AAD6ZDH0_9AGAR</name>
<proteinExistence type="predicted"/>
<dbReference type="EMBL" id="JARIHO010000059">
    <property type="protein sequence ID" value="KAJ7318039.1"/>
    <property type="molecule type" value="Genomic_DNA"/>
</dbReference>